<dbReference type="InterPro" id="IPR015590">
    <property type="entry name" value="Aldehyde_DH_dom"/>
</dbReference>
<name>A0A4R6UQG9_9ACTN</name>
<dbReference type="AlphaFoldDB" id="A0A4R6UQG9"/>
<gene>
    <name evidence="4" type="ORF">EV190_13121</name>
</gene>
<evidence type="ECO:0000313" key="5">
    <source>
        <dbReference type="Proteomes" id="UP000295281"/>
    </source>
</evidence>
<dbReference type="InterPro" id="IPR016162">
    <property type="entry name" value="Ald_DH_N"/>
</dbReference>
<evidence type="ECO:0000256" key="1">
    <source>
        <dbReference type="ARBA" id="ARBA00023002"/>
    </source>
</evidence>
<dbReference type="CDD" id="cd07129">
    <property type="entry name" value="ALDH_KGSADH"/>
    <property type="match status" value="1"/>
</dbReference>
<dbReference type="Gene3D" id="3.40.309.10">
    <property type="entry name" value="Aldehyde Dehydrogenase, Chain A, domain 2"/>
    <property type="match status" value="1"/>
</dbReference>
<sequence length="509" mass="52826">MADTADVVSIDPRTGTPAETVAAKTTAEQVDALCRAAAQAAPLLAATPRLERARILRAVAAALEAERAAIVALADRETALGETRLNGELTRTCYQFEQFAVMLEDGSYLEAVIDHAGDTPMGPRPDLRRMLVPLGPVAVFGSSNFPLAFSVPGGDTAAALAAGCPVVVKAHSSHPATSKACHDAMTGALSAAGAPEGTLGIVYGQKAGAELVRHPAIQAVGFTGSLGGGRALFDIASSRPDPIPFYGELGSVNPLVVTPGAADARAEEIANGIVGSFTMGAGQFCTKPGLVFLPEGGAGRRLGDAIAAAVAERGPAVLLNANIQRDYQDRWARAAEDPSVERRAEGAAADEQGWGVPVRLLATSAAEFTAETAEECFGPIAVLVTYRDSDEVAQALAKVPNSLAATLIAEDDEKFADEVAPVLRGLAGRLVYNGYPTGVAVAWGMTHGGAWPSTTNALHTSVGMTSARRFLRPLTWQDTPQRLLPDELRDTPGTPLPRRVDGRLETAAG</sequence>
<dbReference type="PANTHER" id="PTHR43353">
    <property type="entry name" value="SUCCINATE-SEMIALDEHYDE DEHYDROGENASE, MITOCHONDRIAL"/>
    <property type="match status" value="1"/>
</dbReference>
<dbReference type="PANTHER" id="PTHR43353:SF3">
    <property type="entry name" value="ALDEHYDE DEHYDROGENASE-RELATED"/>
    <property type="match status" value="1"/>
</dbReference>
<organism evidence="4 5">
    <name type="scientific">Actinorugispora endophytica</name>
    <dbReference type="NCBI Taxonomy" id="1605990"/>
    <lineage>
        <taxon>Bacteria</taxon>
        <taxon>Bacillati</taxon>
        <taxon>Actinomycetota</taxon>
        <taxon>Actinomycetes</taxon>
        <taxon>Streptosporangiales</taxon>
        <taxon>Nocardiopsidaceae</taxon>
        <taxon>Actinorugispora</taxon>
    </lineage>
</organism>
<dbReference type="GO" id="GO:0016620">
    <property type="term" value="F:oxidoreductase activity, acting on the aldehyde or oxo group of donors, NAD or NADP as acceptor"/>
    <property type="evidence" value="ECO:0007669"/>
    <property type="project" value="InterPro"/>
</dbReference>
<dbReference type="EMBL" id="SNYN01000031">
    <property type="protein sequence ID" value="TDQ45504.1"/>
    <property type="molecule type" value="Genomic_DNA"/>
</dbReference>
<dbReference type="RefSeq" id="WP_133743490.1">
    <property type="nucleotide sequence ID" value="NZ_SNYN01000031.1"/>
</dbReference>
<keyword evidence="1" id="KW-0560">Oxidoreductase</keyword>
<feature type="region of interest" description="Disordered" evidence="2">
    <location>
        <begin position="484"/>
        <end position="509"/>
    </location>
</feature>
<reference evidence="4 5" key="1">
    <citation type="submission" date="2019-03" db="EMBL/GenBank/DDBJ databases">
        <title>Genomic Encyclopedia of Type Strains, Phase IV (KMG-IV): sequencing the most valuable type-strain genomes for metagenomic binning, comparative biology and taxonomic classification.</title>
        <authorList>
            <person name="Goeker M."/>
        </authorList>
    </citation>
    <scope>NUCLEOTIDE SEQUENCE [LARGE SCALE GENOMIC DNA]</scope>
    <source>
        <strain evidence="4 5">DSM 46770</strain>
    </source>
</reference>
<evidence type="ECO:0000259" key="3">
    <source>
        <dbReference type="Pfam" id="PF00171"/>
    </source>
</evidence>
<dbReference type="InterPro" id="IPR050740">
    <property type="entry name" value="Aldehyde_DH_Superfamily"/>
</dbReference>
<dbReference type="OrthoDB" id="9770537at2"/>
<dbReference type="Proteomes" id="UP000295281">
    <property type="component" value="Unassembled WGS sequence"/>
</dbReference>
<comment type="caution">
    <text evidence="4">The sequence shown here is derived from an EMBL/GenBank/DDBJ whole genome shotgun (WGS) entry which is preliminary data.</text>
</comment>
<dbReference type="InterPro" id="IPR044151">
    <property type="entry name" value="ALDH_KGSADH"/>
</dbReference>
<feature type="compositionally biased region" description="Basic and acidic residues" evidence="2">
    <location>
        <begin position="498"/>
        <end position="509"/>
    </location>
</feature>
<dbReference type="InterPro" id="IPR016163">
    <property type="entry name" value="Ald_DH_C"/>
</dbReference>
<protein>
    <submittedName>
        <fullName evidence="4">NADP-dependent aldehyde dehydrogenase</fullName>
    </submittedName>
</protein>
<dbReference type="Gene3D" id="3.40.605.10">
    <property type="entry name" value="Aldehyde Dehydrogenase, Chain A, domain 1"/>
    <property type="match status" value="1"/>
</dbReference>
<keyword evidence="5" id="KW-1185">Reference proteome</keyword>
<evidence type="ECO:0000256" key="2">
    <source>
        <dbReference type="SAM" id="MobiDB-lite"/>
    </source>
</evidence>
<dbReference type="Pfam" id="PF00171">
    <property type="entry name" value="Aldedh"/>
    <property type="match status" value="1"/>
</dbReference>
<feature type="domain" description="Aldehyde dehydrogenase" evidence="3">
    <location>
        <begin position="6"/>
        <end position="456"/>
    </location>
</feature>
<dbReference type="SUPFAM" id="SSF53720">
    <property type="entry name" value="ALDH-like"/>
    <property type="match status" value="1"/>
</dbReference>
<proteinExistence type="predicted"/>
<accession>A0A4R6UQG9</accession>
<evidence type="ECO:0000313" key="4">
    <source>
        <dbReference type="EMBL" id="TDQ45504.1"/>
    </source>
</evidence>
<dbReference type="InterPro" id="IPR016161">
    <property type="entry name" value="Ald_DH/histidinol_DH"/>
</dbReference>